<dbReference type="GO" id="GO:0015074">
    <property type="term" value="P:DNA integration"/>
    <property type="evidence" value="ECO:0007669"/>
    <property type="project" value="InterPro"/>
</dbReference>
<dbReference type="PANTHER" id="PTHR47331">
    <property type="entry name" value="PHD-TYPE DOMAIN-CONTAINING PROTEIN"/>
    <property type="match status" value="1"/>
</dbReference>
<keyword evidence="3" id="KW-1185">Reference proteome</keyword>
<gene>
    <name evidence="2" type="ORF">TBRA_LOCUS11313</name>
</gene>
<dbReference type="GO" id="GO:0071897">
    <property type="term" value="P:DNA biosynthetic process"/>
    <property type="evidence" value="ECO:0007669"/>
    <property type="project" value="UniProtKB-ARBA"/>
</dbReference>
<dbReference type="InterPro" id="IPR043502">
    <property type="entry name" value="DNA/RNA_pol_sf"/>
</dbReference>
<dbReference type="AlphaFoldDB" id="A0A6H5IPW1"/>
<dbReference type="GO" id="GO:0042575">
    <property type="term" value="C:DNA polymerase complex"/>
    <property type="evidence" value="ECO:0007669"/>
    <property type="project" value="UniProtKB-ARBA"/>
</dbReference>
<dbReference type="InterPro" id="IPR036397">
    <property type="entry name" value="RNaseH_sf"/>
</dbReference>
<dbReference type="InterPro" id="IPR041588">
    <property type="entry name" value="Integrase_H2C2"/>
</dbReference>
<dbReference type="GO" id="GO:0003676">
    <property type="term" value="F:nucleic acid binding"/>
    <property type="evidence" value="ECO:0007669"/>
    <property type="project" value="InterPro"/>
</dbReference>
<accession>A0A6H5IPW1</accession>
<dbReference type="Proteomes" id="UP000479190">
    <property type="component" value="Unassembled WGS sequence"/>
</dbReference>
<dbReference type="InterPro" id="IPR040676">
    <property type="entry name" value="DUF5641"/>
</dbReference>
<name>A0A6H5IPW1_9HYME</name>
<dbReference type="EMBL" id="CADCXV010000970">
    <property type="protein sequence ID" value="CAB0039574.1"/>
    <property type="molecule type" value="Genomic_DNA"/>
</dbReference>
<feature type="domain" description="Integrase catalytic" evidence="1">
    <location>
        <begin position="903"/>
        <end position="1097"/>
    </location>
</feature>
<dbReference type="Gene3D" id="3.30.420.10">
    <property type="entry name" value="Ribonuclease H-like superfamily/Ribonuclease H"/>
    <property type="match status" value="1"/>
</dbReference>
<dbReference type="PROSITE" id="PS50994">
    <property type="entry name" value="INTEGRASE"/>
    <property type="match status" value="1"/>
</dbReference>
<evidence type="ECO:0000313" key="3">
    <source>
        <dbReference type="Proteomes" id="UP000479190"/>
    </source>
</evidence>
<dbReference type="OrthoDB" id="7688995at2759"/>
<dbReference type="Pfam" id="PF17921">
    <property type="entry name" value="Integrase_H2C2"/>
    <property type="match status" value="1"/>
</dbReference>
<organism evidence="2 3">
    <name type="scientific">Trichogramma brassicae</name>
    <dbReference type="NCBI Taxonomy" id="86971"/>
    <lineage>
        <taxon>Eukaryota</taxon>
        <taxon>Metazoa</taxon>
        <taxon>Ecdysozoa</taxon>
        <taxon>Arthropoda</taxon>
        <taxon>Hexapoda</taxon>
        <taxon>Insecta</taxon>
        <taxon>Pterygota</taxon>
        <taxon>Neoptera</taxon>
        <taxon>Endopterygota</taxon>
        <taxon>Hymenoptera</taxon>
        <taxon>Apocrita</taxon>
        <taxon>Proctotrupomorpha</taxon>
        <taxon>Chalcidoidea</taxon>
        <taxon>Trichogrammatidae</taxon>
        <taxon>Trichogramma</taxon>
    </lineage>
</organism>
<dbReference type="PANTHER" id="PTHR47331:SF4">
    <property type="entry name" value="PEPTIDASE S1 DOMAIN-CONTAINING PROTEIN"/>
    <property type="match status" value="1"/>
</dbReference>
<dbReference type="InterPro" id="IPR001584">
    <property type="entry name" value="Integrase_cat-core"/>
</dbReference>
<reference evidence="2 3" key="1">
    <citation type="submission" date="2020-02" db="EMBL/GenBank/DDBJ databases">
        <authorList>
            <person name="Ferguson B K."/>
        </authorList>
    </citation>
    <scope>NUCLEOTIDE SEQUENCE [LARGE SCALE GENOMIC DNA]</scope>
</reference>
<dbReference type="Pfam" id="PF18701">
    <property type="entry name" value="DUF5641"/>
    <property type="match status" value="1"/>
</dbReference>
<dbReference type="InterPro" id="IPR012337">
    <property type="entry name" value="RNaseH-like_sf"/>
</dbReference>
<proteinExistence type="predicted"/>
<dbReference type="SUPFAM" id="SSF56672">
    <property type="entry name" value="DNA/RNA polymerases"/>
    <property type="match status" value="1"/>
</dbReference>
<sequence length="1211" mass="136829">MTPSSAFPATVDAPWNDERLADTHYNEPGPIELLLGADVLPLLLRPGLLSHGDLAAQNTVFGWTIFGRQRTRGSCEAATCLSSLQDEETPKWHTQLIALLQRFWELEDVPPAQRTSPTDRHCEELFAQHRRDSTGRYVVRLPVKPDAAKTLGTSEASARATLRNLHCRMDRQPEFAEEYRAFMDTYEQMGHMRRLWPFEIDSPESHSNYIPHHGIWQQGNDGPKLRVVFDASRPTSTGVSLNDVLCRGPKLQRDIWTVLLRWRTYKFAFCADIRMMFRQICVDERDVDMQRILWAPRSEDPVQHFQLRTVTYGTTCAPYLSLRTLQQLCDDEGDKYPRAKISALRDRYVDDVLSGDDNINGARELRDQLIQFMAAGGFPLRKWVANHPALLEDLNVEERLRPAWINFAKDEPVKELGIRWTPQDDVISLSFRASSARRLCKREVLSELAALFDPCGWIAPTTLLAKMLVQDLWRARLDWDEELPNSMARRWLDLRQSFETVSSMSVPRWIGSTSDVAGLTIHVFADASRRAMAAVAYSRVDRGSQDAVVRLLVAKTKLSPIRSLRPSSTTIPRMTIPRLELRAALIAARLLRTICNELGISIHLCCAWSDSRIALHWMESTESTGNSVVDSYVQQIQELVPCGIWRHVPSSENPADVASRGVVLDKLAAQQSWFSGPPWLARSPSAWPASRDERDQPPVQPTSAQCLQLGATDCTDRSLPSLFSNLDKLLRFMVRLRRWIRLKLNREPAVAVLQPMTPIELNQAFEACVKESQSQTFSRDIELLTKNKPVPLKGPLSSLDPFVCSQGILRVGGRLQHAMLSLSQRHPPILDASSPLANLVVGWAHVRAMHGGFRATYGHVCQRAWLIRGRGRIRRHVRECVTCIASRAQPMHQRMAPLPPERVTASPRAFYRTGLDYAGPFAVLPSKGKGRRAVKTWVAVFVCLTTKAIHLEAVGDLSTESLFGALTRFSGRRGAPAEIWSDNATHFHRADLELREALNSERIQWTQISDRLAANGTSWRFIPPRAPHFGGLWEAAVRSFKTHLKRTLGPRRLIYEEFCTVLVGIEAVLNSRPLGPVTGDPEDLTVLTPGHFLVGGPLMTVPQLETASDRLDSLAHWALARGLQAVFWRKWSREYLNTLQQRSKWKRRKNEIHVGDMVVVVDPSLIHTSGKWPLGRVTQVLPGRDGLARVAVVRTAHGIYTRPIVRLVRRE</sequence>
<evidence type="ECO:0000259" key="1">
    <source>
        <dbReference type="PROSITE" id="PS50994"/>
    </source>
</evidence>
<dbReference type="SUPFAM" id="SSF53098">
    <property type="entry name" value="Ribonuclease H-like"/>
    <property type="match status" value="1"/>
</dbReference>
<dbReference type="InterPro" id="IPR008042">
    <property type="entry name" value="Retrotrans_Pao"/>
</dbReference>
<protein>
    <recommendedName>
        <fullName evidence="1">Integrase catalytic domain-containing protein</fullName>
    </recommendedName>
</protein>
<evidence type="ECO:0000313" key="2">
    <source>
        <dbReference type="EMBL" id="CAB0039574.1"/>
    </source>
</evidence>
<dbReference type="Pfam" id="PF05380">
    <property type="entry name" value="Peptidase_A17"/>
    <property type="match status" value="1"/>
</dbReference>